<gene>
    <name evidence="6" type="ORF">CC80DRAFT_592772</name>
</gene>
<keyword evidence="7" id="KW-1185">Reference proteome</keyword>
<accession>A0A6A5TY10</accession>
<evidence type="ECO:0000313" key="7">
    <source>
        <dbReference type="Proteomes" id="UP000800035"/>
    </source>
</evidence>
<evidence type="ECO:0000256" key="4">
    <source>
        <dbReference type="RuleBase" id="RU368055"/>
    </source>
</evidence>
<organism evidence="6 7">
    <name type="scientific">Byssothecium circinans</name>
    <dbReference type="NCBI Taxonomy" id="147558"/>
    <lineage>
        <taxon>Eukaryota</taxon>
        <taxon>Fungi</taxon>
        <taxon>Dikarya</taxon>
        <taxon>Ascomycota</taxon>
        <taxon>Pezizomycotina</taxon>
        <taxon>Dothideomycetes</taxon>
        <taxon>Pleosporomycetidae</taxon>
        <taxon>Pleosporales</taxon>
        <taxon>Massarineae</taxon>
        <taxon>Massarinaceae</taxon>
        <taxon>Byssothecium</taxon>
    </lineage>
</organism>
<dbReference type="AlphaFoldDB" id="A0A6A5TY10"/>
<keyword evidence="2 4" id="KW-0687">Ribonucleoprotein</keyword>
<protein>
    <recommendedName>
        <fullName evidence="4">60S ribosomal protein L41</fullName>
    </recommendedName>
</protein>
<dbReference type="GO" id="GO:0005840">
    <property type="term" value="C:ribosome"/>
    <property type="evidence" value="ECO:0007669"/>
    <property type="project" value="UniProtKB-KW"/>
</dbReference>
<name>A0A6A5TY10_9PLEO</name>
<evidence type="ECO:0000256" key="1">
    <source>
        <dbReference type="ARBA" id="ARBA00022980"/>
    </source>
</evidence>
<proteinExistence type="inferred from homology"/>
<comment type="similarity">
    <text evidence="3 4">Belongs to the eukaryotic ribosomal protein eS32 family.</text>
</comment>
<dbReference type="GO" id="GO:1990904">
    <property type="term" value="C:ribonucleoprotein complex"/>
    <property type="evidence" value="ECO:0007669"/>
    <property type="project" value="UniProtKB-KW"/>
</dbReference>
<dbReference type="Proteomes" id="UP000800035">
    <property type="component" value="Unassembled WGS sequence"/>
</dbReference>
<evidence type="ECO:0000313" key="6">
    <source>
        <dbReference type="EMBL" id="KAF1957521.1"/>
    </source>
</evidence>
<dbReference type="EMBL" id="ML976989">
    <property type="protein sequence ID" value="KAF1957521.1"/>
    <property type="molecule type" value="Genomic_DNA"/>
</dbReference>
<dbReference type="GO" id="GO:0006412">
    <property type="term" value="P:translation"/>
    <property type="evidence" value="ECO:0007669"/>
    <property type="project" value="InterPro"/>
</dbReference>
<dbReference type="GO" id="GO:0003735">
    <property type="term" value="F:structural constituent of ribosome"/>
    <property type="evidence" value="ECO:0007669"/>
    <property type="project" value="UniProtKB-UniRule"/>
</dbReference>
<evidence type="ECO:0000256" key="3">
    <source>
        <dbReference type="ARBA" id="ARBA00043969"/>
    </source>
</evidence>
<dbReference type="Pfam" id="PF05162">
    <property type="entry name" value="Ribosomal_L41"/>
    <property type="match status" value="1"/>
</dbReference>
<keyword evidence="1 4" id="KW-0689">Ribosomal protein</keyword>
<comment type="subunit">
    <text evidence="4">Component of the large ribosomal subunit.</text>
</comment>
<feature type="region of interest" description="Disordered" evidence="5">
    <location>
        <begin position="1"/>
        <end position="44"/>
    </location>
</feature>
<dbReference type="InterPro" id="IPR007836">
    <property type="entry name" value="Ribosomal_eS32"/>
</dbReference>
<feature type="compositionally biased region" description="Basic residues" evidence="5">
    <location>
        <begin position="1"/>
        <end position="20"/>
    </location>
</feature>
<evidence type="ECO:0000256" key="5">
    <source>
        <dbReference type="SAM" id="MobiDB-lite"/>
    </source>
</evidence>
<reference evidence="6" key="1">
    <citation type="journal article" date="2020" name="Stud. Mycol.">
        <title>101 Dothideomycetes genomes: a test case for predicting lifestyles and emergence of pathogens.</title>
        <authorList>
            <person name="Haridas S."/>
            <person name="Albert R."/>
            <person name="Binder M."/>
            <person name="Bloem J."/>
            <person name="Labutti K."/>
            <person name="Salamov A."/>
            <person name="Andreopoulos B."/>
            <person name="Baker S."/>
            <person name="Barry K."/>
            <person name="Bills G."/>
            <person name="Bluhm B."/>
            <person name="Cannon C."/>
            <person name="Castanera R."/>
            <person name="Culley D."/>
            <person name="Daum C."/>
            <person name="Ezra D."/>
            <person name="Gonzalez J."/>
            <person name="Henrissat B."/>
            <person name="Kuo A."/>
            <person name="Liang C."/>
            <person name="Lipzen A."/>
            <person name="Lutzoni F."/>
            <person name="Magnuson J."/>
            <person name="Mondo S."/>
            <person name="Nolan M."/>
            <person name="Ohm R."/>
            <person name="Pangilinan J."/>
            <person name="Park H.-J."/>
            <person name="Ramirez L."/>
            <person name="Alfaro M."/>
            <person name="Sun H."/>
            <person name="Tritt A."/>
            <person name="Yoshinaga Y."/>
            <person name="Zwiers L.-H."/>
            <person name="Turgeon B."/>
            <person name="Goodwin S."/>
            <person name="Spatafora J."/>
            <person name="Crous P."/>
            <person name="Grigoriev I."/>
        </authorList>
    </citation>
    <scope>NUCLEOTIDE SEQUENCE</scope>
    <source>
        <strain evidence="6">CBS 675.92</strain>
    </source>
</reference>
<evidence type="ECO:0000256" key="2">
    <source>
        <dbReference type="ARBA" id="ARBA00023274"/>
    </source>
</evidence>
<sequence length="143" mass="16709">MRAKWRKKRVRRLKRKRRKQVNNSLLNHGSHNRNPDLTEQQHQSAKSTARITFIDDSRHFDPSFDFGAHLGLRHAEDNSRATRPSTMKDAYMCWIGDISVGRWSICLLRVFEVYLNTRLSCDHSNTGLLSSSPLSRYVCHVEE</sequence>
<feature type="compositionally biased region" description="Polar residues" evidence="5">
    <location>
        <begin position="35"/>
        <end position="44"/>
    </location>
</feature>